<feature type="transmembrane region" description="Helical" evidence="1">
    <location>
        <begin position="73"/>
        <end position="92"/>
    </location>
</feature>
<sequence length="100" mass="11256">MLSFLGWLIYSIAGLYLLVLVVRMVFDWLQLLVPSFSPRGVLALFANLIYAASDPPIRWLRARIPPLHLGGGFALDVGFILLFIALMMLQRFSLLLMSFG</sequence>
<keyword evidence="1" id="KW-1133">Transmembrane helix</keyword>
<dbReference type="PATRIC" id="fig|888050.3.peg.115"/>
<keyword evidence="1" id="KW-0812">Transmembrane</keyword>
<evidence type="ECO:0000313" key="3">
    <source>
        <dbReference type="Proteomes" id="UP000013015"/>
    </source>
</evidence>
<dbReference type="HOGENOM" id="CLU_136788_5_0_11"/>
<gene>
    <name evidence="2" type="ORF">HMPREF9004_0115</name>
</gene>
<dbReference type="AlphaFoldDB" id="N6X6A5"/>
<keyword evidence="3" id="KW-1185">Reference proteome</keyword>
<keyword evidence="1" id="KW-0472">Membrane</keyword>
<evidence type="ECO:0000313" key="2">
    <source>
        <dbReference type="EMBL" id="ENO19196.1"/>
    </source>
</evidence>
<dbReference type="STRING" id="888050.HMPREF9004_0115"/>
<dbReference type="Pfam" id="PF02325">
    <property type="entry name" value="CCB3_YggT"/>
    <property type="match status" value="1"/>
</dbReference>
<dbReference type="eggNOG" id="COG0762">
    <property type="taxonomic scope" value="Bacteria"/>
</dbReference>
<organism evidence="2 3">
    <name type="scientific">Schaalia cardiffensis F0333</name>
    <dbReference type="NCBI Taxonomy" id="888050"/>
    <lineage>
        <taxon>Bacteria</taxon>
        <taxon>Bacillati</taxon>
        <taxon>Actinomycetota</taxon>
        <taxon>Actinomycetes</taxon>
        <taxon>Actinomycetales</taxon>
        <taxon>Actinomycetaceae</taxon>
        <taxon>Schaalia</taxon>
    </lineage>
</organism>
<dbReference type="Proteomes" id="UP000013015">
    <property type="component" value="Unassembled WGS sequence"/>
</dbReference>
<dbReference type="GO" id="GO:0016020">
    <property type="term" value="C:membrane"/>
    <property type="evidence" value="ECO:0007669"/>
    <property type="project" value="InterPro"/>
</dbReference>
<dbReference type="RefSeq" id="WP_005961656.1">
    <property type="nucleotide sequence ID" value="NZ_CP040505.1"/>
</dbReference>
<accession>N6X6A5</accession>
<evidence type="ECO:0000256" key="1">
    <source>
        <dbReference type="SAM" id="Phobius"/>
    </source>
</evidence>
<name>N6X6A5_9ACTO</name>
<dbReference type="InterPro" id="IPR003425">
    <property type="entry name" value="CCB3/YggT"/>
</dbReference>
<proteinExistence type="predicted"/>
<feature type="transmembrane region" description="Helical" evidence="1">
    <location>
        <begin position="7"/>
        <end position="26"/>
    </location>
</feature>
<comment type="caution">
    <text evidence="2">The sequence shown here is derived from an EMBL/GenBank/DDBJ whole genome shotgun (WGS) entry which is preliminary data.</text>
</comment>
<reference evidence="2 3" key="1">
    <citation type="submission" date="2013-03" db="EMBL/GenBank/DDBJ databases">
        <title>Reference genome for the Human Microbiome Project.</title>
        <authorList>
            <person name="Aqrawi P."/>
            <person name="Ayvaz T."/>
            <person name="Bess C."/>
            <person name="Blankenburg K."/>
            <person name="Coyle M."/>
            <person name="Deng J."/>
            <person name="Forbes L."/>
            <person name="Fowler G."/>
            <person name="Francisco L."/>
            <person name="Fu Q."/>
            <person name="Gibbs R."/>
            <person name="Gross S."/>
            <person name="Gubbala S."/>
            <person name="Hale W."/>
            <person name="Hemphill L."/>
            <person name="Highlander S."/>
            <person name="Hirani K."/>
            <person name="Jackson L."/>
            <person name="Jakkamsetti A."/>
            <person name="Javaid M."/>
            <person name="Jayaseelan J.C."/>
            <person name="Jiang H."/>
            <person name="Joshi V."/>
            <person name="Korchina V."/>
            <person name="Kovar C."/>
            <person name="Lara F."/>
            <person name="Lee S."/>
            <person name="Liu Y."/>
            <person name="Mata R."/>
            <person name="Mathew T."/>
            <person name="Munidasa M."/>
            <person name="Muzny D."/>
            <person name="Nazareth L."/>
            <person name="Ngo R."/>
            <person name="Nguyen L."/>
            <person name="Nguyen N."/>
            <person name="Okwuonu G."/>
            <person name="Ongeri F."/>
            <person name="Palculict T."/>
            <person name="Patil S."/>
            <person name="Petrosino J."/>
            <person name="Pham C."/>
            <person name="Pham P."/>
            <person name="Pu L.-L."/>
            <person name="Qin X."/>
            <person name="Qu J."/>
            <person name="Reid J."/>
            <person name="Ross M."/>
            <person name="Ruth R."/>
            <person name="Saada N."/>
            <person name="San Lucas F."/>
            <person name="Santibanez J."/>
            <person name="Shang Y."/>
            <person name="Simmons D."/>
            <person name="Song X.-Z."/>
            <person name="Tang L.-Y."/>
            <person name="Thornton R."/>
            <person name="Warren J."/>
            <person name="Weissenberger G."/>
            <person name="Wilczek-Boney K."/>
            <person name="Worley K."/>
            <person name="Youmans B."/>
            <person name="Zhang J."/>
            <person name="Zhang L."/>
            <person name="Zhao Z."/>
            <person name="Zhou C."/>
            <person name="Zhu D."/>
            <person name="Zhu Y."/>
        </authorList>
    </citation>
    <scope>NUCLEOTIDE SEQUENCE [LARGE SCALE GENOMIC DNA]</scope>
    <source>
        <strain evidence="2 3">F0333</strain>
    </source>
</reference>
<evidence type="ECO:0008006" key="4">
    <source>
        <dbReference type="Google" id="ProtNLM"/>
    </source>
</evidence>
<dbReference type="EMBL" id="AQHZ01000001">
    <property type="protein sequence ID" value="ENO19196.1"/>
    <property type="molecule type" value="Genomic_DNA"/>
</dbReference>
<protein>
    <recommendedName>
        <fullName evidence="4">YggT family protein</fullName>
    </recommendedName>
</protein>